<comment type="caution">
    <text evidence="1">The sequence shown here is derived from an EMBL/GenBank/DDBJ whole genome shotgun (WGS) entry which is preliminary data.</text>
</comment>
<dbReference type="AlphaFoldDB" id="A0A366KAY3"/>
<protein>
    <submittedName>
        <fullName evidence="1">Uncharacterized protein</fullName>
    </submittedName>
</protein>
<dbReference type="EMBL" id="PDCH01000024">
    <property type="protein sequence ID" value="RBP98759.1"/>
    <property type="molecule type" value="Genomic_DNA"/>
</dbReference>
<organism evidence="1 2">
    <name type="scientific">Bifidobacterium xylocopae</name>
    <dbReference type="NCBI Taxonomy" id="2493119"/>
    <lineage>
        <taxon>Bacteria</taxon>
        <taxon>Bacillati</taxon>
        <taxon>Actinomycetota</taxon>
        <taxon>Actinomycetes</taxon>
        <taxon>Bifidobacteriales</taxon>
        <taxon>Bifidobacteriaceae</taxon>
        <taxon>Bifidobacterium</taxon>
    </lineage>
</organism>
<evidence type="ECO:0000313" key="1">
    <source>
        <dbReference type="EMBL" id="RBP98759.1"/>
    </source>
</evidence>
<reference evidence="1 2" key="1">
    <citation type="submission" date="2017-10" db="EMBL/GenBank/DDBJ databases">
        <title>Bifidobacterium xylocopum sp. nov. and Bifidobacterium aemilianum sp. nov., from the carpenter bee (Xylocopa violacea) digestive tract.</title>
        <authorList>
            <person name="Alberoni D."/>
            <person name="Baffoni L."/>
            <person name="Di Gioia D."/>
            <person name="Gaggia F."/>
            <person name="Biavati B."/>
        </authorList>
    </citation>
    <scope>NUCLEOTIDE SEQUENCE [LARGE SCALE GENOMIC DNA]</scope>
    <source>
        <strain evidence="1 2">XV2</strain>
    </source>
</reference>
<gene>
    <name evidence="1" type="ORF">CRD59_07425</name>
</gene>
<evidence type="ECO:0000313" key="2">
    <source>
        <dbReference type="Proteomes" id="UP000252345"/>
    </source>
</evidence>
<dbReference type="Proteomes" id="UP000252345">
    <property type="component" value="Unassembled WGS sequence"/>
</dbReference>
<keyword evidence="2" id="KW-1185">Reference proteome</keyword>
<accession>A0A366KAY3</accession>
<proteinExistence type="predicted"/>
<name>A0A366KAY3_9BIFI</name>
<sequence>MARVHSSWRPVDKAAILVVRQWMRQTHPKTTMSDIAALTERSYQKVQRQFSFTGTPLSLADFTLICSYFGKDVETAWLEVIASSFGDAADADKEAYLRRIRLHSDIIHLVEAYSNDESLVDPPPPEIR</sequence>